<dbReference type="SUPFAM" id="SSF52540">
    <property type="entry name" value="P-loop containing nucleoside triphosphate hydrolases"/>
    <property type="match status" value="1"/>
</dbReference>
<dbReference type="InterPro" id="IPR052736">
    <property type="entry name" value="Stf3_sulfotransferase"/>
</dbReference>
<evidence type="ECO:0000313" key="1">
    <source>
        <dbReference type="EMBL" id="MBB3860931.1"/>
    </source>
</evidence>
<gene>
    <name evidence="1" type="ORF">GGQ88_002200</name>
</gene>
<organism evidence="1 2">
    <name type="scientific">Novosphingobium hassiacum</name>
    <dbReference type="NCBI Taxonomy" id="173676"/>
    <lineage>
        <taxon>Bacteria</taxon>
        <taxon>Pseudomonadati</taxon>
        <taxon>Pseudomonadota</taxon>
        <taxon>Alphaproteobacteria</taxon>
        <taxon>Sphingomonadales</taxon>
        <taxon>Sphingomonadaceae</taxon>
        <taxon>Novosphingobium</taxon>
    </lineage>
</organism>
<sequence>MIQAARDETGLVDFGPGPFEDGLEVLCKSIREEARLNTFGTEKASGRILHALKERLKLQDWFTRHPEILEQDIRRPVFLMGLPRSGTTALAHFLSEDPLARSPRNWEVQDLTPPPDAALGNEDPRYERQRLLCEAQERAHPGLQARLPVGPADSTEHGSLVGYTFRSFVWCTLFRTPSYAEWLLKQDLLPSYEYLAKILKLLQWRCPPDRWNLKYPLDMFALRDIRTVFPDSIILWSHRDPVATIPSVCDLLTTFRKADTDHVDRHELGSHLCDLMAIGVERGMEARDALGDTDIFDVYQADLGANTIETVKSIYQRTGLPLTEDYLRLLDQRLTATPRGHAGDYSYDIADFGLTGEGVRSKFQRYISRFGLAEGRYAASGIRASA</sequence>
<dbReference type="InterPro" id="IPR027417">
    <property type="entry name" value="P-loop_NTPase"/>
</dbReference>
<evidence type="ECO:0000313" key="2">
    <source>
        <dbReference type="Proteomes" id="UP000562395"/>
    </source>
</evidence>
<dbReference type="RefSeq" id="WP_183613173.1">
    <property type="nucleotide sequence ID" value="NZ_JACICY010000004.1"/>
</dbReference>
<accession>A0A7W5ZVY8</accession>
<proteinExistence type="predicted"/>
<evidence type="ECO:0008006" key="3">
    <source>
        <dbReference type="Google" id="ProtNLM"/>
    </source>
</evidence>
<protein>
    <recommendedName>
        <fullName evidence="3">Sulfotransferase</fullName>
    </recommendedName>
</protein>
<comment type="caution">
    <text evidence="1">The sequence shown here is derived from an EMBL/GenBank/DDBJ whole genome shotgun (WGS) entry which is preliminary data.</text>
</comment>
<dbReference type="AlphaFoldDB" id="A0A7W5ZVY8"/>
<dbReference type="Gene3D" id="3.40.50.300">
    <property type="entry name" value="P-loop containing nucleotide triphosphate hydrolases"/>
    <property type="match status" value="1"/>
</dbReference>
<dbReference type="EMBL" id="JACICY010000004">
    <property type="protein sequence ID" value="MBB3860931.1"/>
    <property type="molecule type" value="Genomic_DNA"/>
</dbReference>
<dbReference type="PANTHER" id="PTHR36451:SF1">
    <property type="entry name" value="OMEGA-HYDROXY-BETA-DIHYDROMENAQUINONE-9 SULFOTRANSFERASE STF3"/>
    <property type="match status" value="1"/>
</dbReference>
<name>A0A7W5ZVY8_9SPHN</name>
<dbReference type="Pfam" id="PF13469">
    <property type="entry name" value="Sulfotransfer_3"/>
    <property type="match status" value="1"/>
</dbReference>
<reference evidence="1 2" key="1">
    <citation type="submission" date="2020-08" db="EMBL/GenBank/DDBJ databases">
        <title>Genomic Encyclopedia of Type Strains, Phase IV (KMG-IV): sequencing the most valuable type-strain genomes for metagenomic binning, comparative biology and taxonomic classification.</title>
        <authorList>
            <person name="Goeker M."/>
        </authorList>
    </citation>
    <scope>NUCLEOTIDE SEQUENCE [LARGE SCALE GENOMIC DNA]</scope>
    <source>
        <strain evidence="1 2">DSM 14552</strain>
    </source>
</reference>
<dbReference type="Proteomes" id="UP000562395">
    <property type="component" value="Unassembled WGS sequence"/>
</dbReference>
<keyword evidence="2" id="KW-1185">Reference proteome</keyword>
<dbReference type="PANTHER" id="PTHR36451">
    <property type="entry name" value="PAPS-DEPENDENT SULFOTRANSFERASE STF3"/>
    <property type="match status" value="1"/>
</dbReference>